<comment type="caution">
    <text evidence="7">The sequence shown here is derived from an EMBL/GenBank/DDBJ whole genome shotgun (WGS) entry which is preliminary data.</text>
</comment>
<gene>
    <name evidence="7" type="ORF">BG011_007346</name>
</gene>
<evidence type="ECO:0000256" key="3">
    <source>
        <dbReference type="ARBA" id="ARBA00022833"/>
    </source>
</evidence>
<dbReference type="InterPro" id="IPR036855">
    <property type="entry name" value="Znf_CCCH_sf"/>
</dbReference>
<sequence>MSGISPSSSTSTSSSPATTPTTPSSPLPRSSGQQWIQSKRKNLSLMNPSTYKKTMAAKAKSIRTSQEAKLKMRQERAKLASKRGVAVVTMDGSTYNKSRNGRTLVMRDPNQDKVVINGIAFEMDPRGNKLVRKAATMNNGNSATSSPFSSSVASSSTAESSSAAAAQIAPGATPKQISMNGVVFVRTNNGNLIRATLVKQKLAAQAAQRARPQRLATMRKPVYCRFFTRFGKCPNVRCTFIHSRDHRTICKKFLRGICSATANTCILSHKTCANNTPPCVYFQRVACNKEGCLYPHIRINPQAPICRPFATGGWCEAGIECKDRHVWICPDFGTPEGCKKRCGLAHVANGGIKPKRNAGEMEEERRDRHGAGSASGTGTGTGPGAGSTENANGYKRRRIDNTGANSSPSSLGQQDRSRGVDQYDENFIPLDLGDDFEAEENELLHEQEGQEAVAVEEGEDDEEEDAEDISSDELDASPDDAEDVDSDNMQEVSNPEDEDDEDDEGEDQVQEEIDDYEEYYRNDYDDDDRY</sequence>
<feature type="compositionally biased region" description="Basic and acidic residues" evidence="5">
    <location>
        <begin position="518"/>
        <end position="530"/>
    </location>
</feature>
<feature type="domain" description="C3H1-type" evidence="6">
    <location>
        <begin position="218"/>
        <end position="245"/>
    </location>
</feature>
<accession>A0A9P6TYB3</accession>
<feature type="domain" description="C3H1-type" evidence="6">
    <location>
        <begin position="300"/>
        <end position="328"/>
    </location>
</feature>
<dbReference type="SUPFAM" id="SSF90229">
    <property type="entry name" value="CCCH zinc finger"/>
    <property type="match status" value="1"/>
</dbReference>
<dbReference type="InterPro" id="IPR000571">
    <property type="entry name" value="Znf_CCCH"/>
</dbReference>
<feature type="zinc finger region" description="C3H1-type" evidence="4">
    <location>
        <begin position="218"/>
        <end position="245"/>
    </location>
</feature>
<dbReference type="Gene3D" id="3.30.1370.210">
    <property type="match status" value="1"/>
</dbReference>
<feature type="zinc finger region" description="C3H1-type" evidence="4">
    <location>
        <begin position="300"/>
        <end position="328"/>
    </location>
</feature>
<evidence type="ECO:0000259" key="6">
    <source>
        <dbReference type="PROSITE" id="PS50103"/>
    </source>
</evidence>
<organism evidence="7 8">
    <name type="scientific">Mortierella polycephala</name>
    <dbReference type="NCBI Taxonomy" id="41804"/>
    <lineage>
        <taxon>Eukaryota</taxon>
        <taxon>Fungi</taxon>
        <taxon>Fungi incertae sedis</taxon>
        <taxon>Mucoromycota</taxon>
        <taxon>Mortierellomycotina</taxon>
        <taxon>Mortierellomycetes</taxon>
        <taxon>Mortierellales</taxon>
        <taxon>Mortierellaceae</taxon>
        <taxon>Mortierella</taxon>
    </lineage>
</organism>
<name>A0A9P6TYB3_9FUNG</name>
<keyword evidence="3 4" id="KW-0862">Zinc</keyword>
<dbReference type="Gene3D" id="6.10.250.3220">
    <property type="match status" value="1"/>
</dbReference>
<reference evidence="7" key="1">
    <citation type="journal article" date="2020" name="Fungal Divers.">
        <title>Resolving the Mortierellaceae phylogeny through synthesis of multi-gene phylogenetics and phylogenomics.</title>
        <authorList>
            <person name="Vandepol N."/>
            <person name="Liber J."/>
            <person name="Desiro A."/>
            <person name="Na H."/>
            <person name="Kennedy M."/>
            <person name="Barry K."/>
            <person name="Grigoriev I.V."/>
            <person name="Miller A.N."/>
            <person name="O'Donnell K."/>
            <person name="Stajich J.E."/>
            <person name="Bonito G."/>
        </authorList>
    </citation>
    <scope>NUCLEOTIDE SEQUENCE</scope>
    <source>
        <strain evidence="7">KOD948</strain>
    </source>
</reference>
<evidence type="ECO:0000256" key="2">
    <source>
        <dbReference type="ARBA" id="ARBA00022771"/>
    </source>
</evidence>
<dbReference type="PANTHER" id="PTHR46156">
    <property type="entry name" value="CCCH ZINGC FINGER"/>
    <property type="match status" value="1"/>
</dbReference>
<dbReference type="PANTHER" id="PTHR46156:SF1">
    <property type="entry name" value="ZINC FINGER CCCH DOMAIN-CONTAINING PROTEIN 3"/>
    <property type="match status" value="1"/>
</dbReference>
<evidence type="ECO:0000256" key="4">
    <source>
        <dbReference type="PROSITE-ProRule" id="PRU00723"/>
    </source>
</evidence>
<keyword evidence="8" id="KW-1185">Reference proteome</keyword>
<protein>
    <recommendedName>
        <fullName evidence="6">C3H1-type domain-containing protein</fullName>
    </recommendedName>
</protein>
<evidence type="ECO:0000256" key="5">
    <source>
        <dbReference type="SAM" id="MobiDB-lite"/>
    </source>
</evidence>
<feature type="region of interest" description="Disordered" evidence="5">
    <location>
        <begin position="353"/>
        <end position="420"/>
    </location>
</feature>
<feature type="compositionally biased region" description="Polar residues" evidence="5">
    <location>
        <begin position="402"/>
        <end position="414"/>
    </location>
</feature>
<feature type="compositionally biased region" description="Basic and acidic residues" evidence="5">
    <location>
        <begin position="357"/>
        <end position="370"/>
    </location>
</feature>
<feature type="compositionally biased region" description="Low complexity" evidence="5">
    <location>
        <begin position="1"/>
        <end position="31"/>
    </location>
</feature>
<evidence type="ECO:0000313" key="7">
    <source>
        <dbReference type="EMBL" id="KAG0251865.1"/>
    </source>
</evidence>
<evidence type="ECO:0000256" key="1">
    <source>
        <dbReference type="ARBA" id="ARBA00022723"/>
    </source>
</evidence>
<dbReference type="GO" id="GO:0005634">
    <property type="term" value="C:nucleus"/>
    <property type="evidence" value="ECO:0007669"/>
    <property type="project" value="TreeGrafter"/>
</dbReference>
<keyword evidence="1 4" id="KW-0479">Metal-binding</keyword>
<dbReference type="GO" id="GO:0008270">
    <property type="term" value="F:zinc ion binding"/>
    <property type="evidence" value="ECO:0007669"/>
    <property type="project" value="UniProtKB-KW"/>
</dbReference>
<dbReference type="AlphaFoldDB" id="A0A9P6TYB3"/>
<keyword evidence="2 4" id="KW-0863">Zinc-finger</keyword>
<dbReference type="Proteomes" id="UP000726737">
    <property type="component" value="Unassembled WGS sequence"/>
</dbReference>
<feature type="region of interest" description="Disordered" evidence="5">
    <location>
        <begin position="1"/>
        <end position="36"/>
    </location>
</feature>
<dbReference type="OrthoDB" id="410307at2759"/>
<feature type="region of interest" description="Disordered" evidence="5">
    <location>
        <begin position="437"/>
        <end position="530"/>
    </location>
</feature>
<evidence type="ECO:0000313" key="8">
    <source>
        <dbReference type="Proteomes" id="UP000726737"/>
    </source>
</evidence>
<proteinExistence type="predicted"/>
<dbReference type="EMBL" id="JAAAJA010000561">
    <property type="protein sequence ID" value="KAG0251865.1"/>
    <property type="molecule type" value="Genomic_DNA"/>
</dbReference>
<dbReference type="PROSITE" id="PS50103">
    <property type="entry name" value="ZF_C3H1"/>
    <property type="match status" value="2"/>
</dbReference>
<feature type="compositionally biased region" description="Gly residues" evidence="5">
    <location>
        <begin position="373"/>
        <end position="385"/>
    </location>
</feature>
<dbReference type="SMART" id="SM00356">
    <property type="entry name" value="ZnF_C3H1"/>
    <property type="match status" value="4"/>
</dbReference>
<feature type="compositionally biased region" description="Acidic residues" evidence="5">
    <location>
        <begin position="454"/>
        <end position="517"/>
    </location>
</feature>